<evidence type="ECO:0000313" key="2">
    <source>
        <dbReference type="Proteomes" id="UP000547879"/>
    </source>
</evidence>
<dbReference type="InterPro" id="IPR029052">
    <property type="entry name" value="Metallo-depent_PP-like"/>
</dbReference>
<dbReference type="SUPFAM" id="SSF56300">
    <property type="entry name" value="Metallo-dependent phosphatases"/>
    <property type="match status" value="1"/>
</dbReference>
<name>A0A7X0D2G7_9HYPH</name>
<sequence length="172" mass="19028">MIFFTGDTHFADPRVLRIDRRPFPDMASHDAAIVENWNVVVGQDDDIWHLGDFMSVKGGECAALLAKLNGRKHLIVGNNDPGTTTGSDGWHSVQHYAEIREGGHHLILCHYAFRTWNQMGKGSINLHGHSHGRLKLAPRQFDVGVDSQGLKPVSLTEILDSRKRTKGSSAAI</sequence>
<dbReference type="EMBL" id="JACHEG010000006">
    <property type="protein sequence ID" value="MBB6164501.1"/>
    <property type="molecule type" value="Genomic_DNA"/>
</dbReference>
<proteinExistence type="predicted"/>
<keyword evidence="2" id="KW-1185">Reference proteome</keyword>
<reference evidence="1 2" key="1">
    <citation type="submission" date="2020-08" db="EMBL/GenBank/DDBJ databases">
        <title>Genomic Encyclopedia of Type Strains, Phase IV (KMG-IV): sequencing the most valuable type-strain genomes for metagenomic binning, comparative biology and taxonomic classification.</title>
        <authorList>
            <person name="Goeker M."/>
        </authorList>
    </citation>
    <scope>NUCLEOTIDE SEQUENCE [LARGE SCALE GENOMIC DNA]</scope>
    <source>
        <strain evidence="1 2">DSM 100734</strain>
    </source>
</reference>
<dbReference type="AlphaFoldDB" id="A0A7X0D2G7"/>
<organism evidence="1 2">
    <name type="scientific">Rhizobium wenxiniae</name>
    <dbReference type="NCBI Taxonomy" id="1737357"/>
    <lineage>
        <taxon>Bacteria</taxon>
        <taxon>Pseudomonadati</taxon>
        <taxon>Pseudomonadota</taxon>
        <taxon>Alphaproteobacteria</taxon>
        <taxon>Hyphomicrobiales</taxon>
        <taxon>Rhizobiaceae</taxon>
        <taxon>Rhizobium/Agrobacterium group</taxon>
        <taxon>Rhizobium</taxon>
    </lineage>
</organism>
<protein>
    <submittedName>
        <fullName evidence="1">Calcineurin-like phosphoesterase family protein</fullName>
    </submittedName>
</protein>
<dbReference type="RefSeq" id="WP_183995122.1">
    <property type="nucleotide sequence ID" value="NZ_BMHW01000019.1"/>
</dbReference>
<dbReference type="Gene3D" id="3.60.21.10">
    <property type="match status" value="1"/>
</dbReference>
<comment type="caution">
    <text evidence="1">The sequence shown here is derived from an EMBL/GenBank/DDBJ whole genome shotgun (WGS) entry which is preliminary data.</text>
</comment>
<gene>
    <name evidence="1" type="ORF">HNQ72_004346</name>
</gene>
<accession>A0A7X0D2G7</accession>
<evidence type="ECO:0000313" key="1">
    <source>
        <dbReference type="EMBL" id="MBB6164501.1"/>
    </source>
</evidence>
<dbReference type="Proteomes" id="UP000547879">
    <property type="component" value="Unassembled WGS sequence"/>
</dbReference>